<accession>A0A1T5JYY5</accession>
<keyword evidence="4" id="KW-1185">Reference proteome</keyword>
<dbReference type="STRING" id="428993.SAMN06296058_1198"/>
<dbReference type="Proteomes" id="UP000190341">
    <property type="component" value="Unassembled WGS sequence"/>
</dbReference>
<evidence type="ECO:0000313" key="3">
    <source>
        <dbReference type="EMBL" id="SKC56458.1"/>
    </source>
</evidence>
<evidence type="ECO:0000256" key="2">
    <source>
        <dbReference type="SAM" id="SignalP"/>
    </source>
</evidence>
<dbReference type="AlphaFoldDB" id="A0A1T5JYY5"/>
<feature type="chain" id="PRO_5012369005" description="Lectin" evidence="2">
    <location>
        <begin position="24"/>
        <end position="222"/>
    </location>
</feature>
<evidence type="ECO:0008006" key="5">
    <source>
        <dbReference type="Google" id="ProtNLM"/>
    </source>
</evidence>
<sequence>MKSTLPLSLALTLAVCACKPADAPAPTAPAATPAQDSAAVDTAAANTTPSEPTASAVASGVASAASGPGTANDPLQQASLSGYGDMKLGSSSSEAKQAWGGELKALGAESEPCHYLVPKWAKDGKQLAFMIEEGKFVRYETSVDKETAPGGGKVGMGEAQLKQLYPNLQSTPHKYDPNGRYLSTTTDGSSPTKLVFEVDGQGKVTEWRVGLLPQADYVEGCS</sequence>
<evidence type="ECO:0000313" key="4">
    <source>
        <dbReference type="Proteomes" id="UP000190341"/>
    </source>
</evidence>
<protein>
    <recommendedName>
        <fullName evidence="5">Lectin</fullName>
    </recommendedName>
</protein>
<organism evidence="3 4">
    <name type="scientific">Pseudoxanthomonas indica</name>
    <dbReference type="NCBI Taxonomy" id="428993"/>
    <lineage>
        <taxon>Bacteria</taxon>
        <taxon>Pseudomonadati</taxon>
        <taxon>Pseudomonadota</taxon>
        <taxon>Gammaproteobacteria</taxon>
        <taxon>Lysobacterales</taxon>
        <taxon>Lysobacteraceae</taxon>
        <taxon>Pseudoxanthomonas</taxon>
    </lineage>
</organism>
<feature type="compositionally biased region" description="Low complexity" evidence="1">
    <location>
        <begin position="24"/>
        <end position="71"/>
    </location>
</feature>
<dbReference type="OrthoDB" id="5193828at2"/>
<dbReference type="PROSITE" id="PS51257">
    <property type="entry name" value="PROKAR_LIPOPROTEIN"/>
    <property type="match status" value="1"/>
</dbReference>
<feature type="signal peptide" evidence="2">
    <location>
        <begin position="1"/>
        <end position="23"/>
    </location>
</feature>
<evidence type="ECO:0000256" key="1">
    <source>
        <dbReference type="SAM" id="MobiDB-lite"/>
    </source>
</evidence>
<reference evidence="3 4" key="1">
    <citation type="submission" date="2017-02" db="EMBL/GenBank/DDBJ databases">
        <authorList>
            <person name="Peterson S.W."/>
        </authorList>
    </citation>
    <scope>NUCLEOTIDE SEQUENCE [LARGE SCALE GENOMIC DNA]</scope>
    <source>
        <strain evidence="3 4">P15</strain>
    </source>
</reference>
<dbReference type="EMBL" id="FUZV01000001">
    <property type="protein sequence ID" value="SKC56458.1"/>
    <property type="molecule type" value="Genomic_DNA"/>
</dbReference>
<dbReference type="RefSeq" id="WP_079723521.1">
    <property type="nucleotide sequence ID" value="NZ_BMCL01000002.1"/>
</dbReference>
<feature type="region of interest" description="Disordered" evidence="1">
    <location>
        <begin position="24"/>
        <end position="87"/>
    </location>
</feature>
<name>A0A1T5JYY5_9GAMM</name>
<keyword evidence="2" id="KW-0732">Signal</keyword>
<proteinExistence type="predicted"/>
<gene>
    <name evidence="3" type="ORF">SAMN06296058_1198</name>
</gene>